<evidence type="ECO:0000313" key="2">
    <source>
        <dbReference type="EMBL" id="MCV3273636.1"/>
    </source>
</evidence>
<evidence type="ECO:0000313" key="3">
    <source>
        <dbReference type="Proteomes" id="UP001208690"/>
    </source>
</evidence>
<proteinExistence type="predicted"/>
<keyword evidence="3" id="KW-1185">Reference proteome</keyword>
<evidence type="ECO:0000256" key="1">
    <source>
        <dbReference type="SAM" id="Phobius"/>
    </source>
</evidence>
<organism evidence="2 3">
    <name type="scientific">Roseobacter sinensis</name>
    <dbReference type="NCBI Taxonomy" id="2931391"/>
    <lineage>
        <taxon>Bacteria</taxon>
        <taxon>Pseudomonadati</taxon>
        <taxon>Pseudomonadota</taxon>
        <taxon>Alphaproteobacteria</taxon>
        <taxon>Rhodobacterales</taxon>
        <taxon>Roseobacteraceae</taxon>
        <taxon>Roseobacter</taxon>
    </lineage>
</organism>
<dbReference type="EMBL" id="JALIEB010000017">
    <property type="protein sequence ID" value="MCV3273636.1"/>
    <property type="molecule type" value="Genomic_DNA"/>
</dbReference>
<protein>
    <submittedName>
        <fullName evidence="2">Uncharacterized protein</fullName>
    </submittedName>
</protein>
<dbReference type="RefSeq" id="WP_263845846.1">
    <property type="nucleotide sequence ID" value="NZ_JALIEB010000017.1"/>
</dbReference>
<accession>A0ABT3BJ93</accession>
<sequence length="529" mass="57380">MSRIADHFSPVALATWVTTLVCAALLVLPGVTATSMYFNDILIFLDGAYRVVHGQVPNRDFHTALGPLNYYLPGLGYWLTGRLGMAMPIGMVALMLVTAPILIHVLRSRLRPLIGVPLAVFLVLLLATPMNTGDIPTKISFAMFYNRVGWVLLGILLVMHLQPERAGRWQGWLDASAAATLTMLLAYIKMTYGVVAVGFLLMTLLQPAQRRWALGALVLCGVVALLVEVVWRGTGVYIADLVEATKVSGVIEPYIYVRSFLRTSGEYIVFALIAGAALWFRPRVTDLLFYIFCGVAGFALLNQNFQVIGIVTMLAGAAVAAEILARHAQPVSSSVAKALIRGAPLAVAVLLLPIALSSAAAIGVHAAVAATKAGVALNTPNGRDLRIVNMLDRGQFEFYATYGRSLERGAALLAALDTPASRVLVMDFVSPFASLAGLPPQQGGNAWMHDNRNFDLKVHLPDEEMLGGVDVVMIPRQPVAEATTDKMKDIYGSYLDRHFELTKTTEFWSVFERRPSSTSETKPGRPQSS</sequence>
<keyword evidence="1" id="KW-1133">Transmembrane helix</keyword>
<feature type="transmembrane region" description="Helical" evidence="1">
    <location>
        <begin position="86"/>
        <end position="106"/>
    </location>
</feature>
<keyword evidence="1" id="KW-0812">Transmembrane</keyword>
<feature type="transmembrane region" description="Helical" evidence="1">
    <location>
        <begin position="287"/>
        <end position="302"/>
    </location>
</feature>
<feature type="transmembrane region" description="Helical" evidence="1">
    <location>
        <begin position="212"/>
        <end position="231"/>
    </location>
</feature>
<comment type="caution">
    <text evidence="2">The sequence shown here is derived from an EMBL/GenBank/DDBJ whole genome shotgun (WGS) entry which is preliminary data.</text>
</comment>
<dbReference type="Proteomes" id="UP001208690">
    <property type="component" value="Unassembled WGS sequence"/>
</dbReference>
<feature type="transmembrane region" description="Helical" evidence="1">
    <location>
        <begin position="345"/>
        <end position="368"/>
    </location>
</feature>
<reference evidence="2 3" key="1">
    <citation type="submission" date="2022-04" db="EMBL/GenBank/DDBJ databases">
        <title>Roseobacter sp. WL0113 is a bacterium isolated from neritic sediment.</title>
        <authorList>
            <person name="Wang L."/>
            <person name="He W."/>
            <person name="Zhang D.-F."/>
        </authorList>
    </citation>
    <scope>NUCLEOTIDE SEQUENCE [LARGE SCALE GENOMIC DNA]</scope>
    <source>
        <strain evidence="2 3">WL0113</strain>
    </source>
</reference>
<feature type="transmembrane region" description="Helical" evidence="1">
    <location>
        <begin position="308"/>
        <end position="325"/>
    </location>
</feature>
<feature type="transmembrane region" description="Helical" evidence="1">
    <location>
        <begin position="181"/>
        <end position="205"/>
    </location>
</feature>
<gene>
    <name evidence="2" type="ORF">MUB52_19560</name>
</gene>
<name>A0ABT3BJ93_9RHOB</name>
<keyword evidence="1" id="KW-0472">Membrane</keyword>
<feature type="transmembrane region" description="Helical" evidence="1">
    <location>
        <begin position="112"/>
        <end position="132"/>
    </location>
</feature>
<feature type="transmembrane region" description="Helical" evidence="1">
    <location>
        <begin position="260"/>
        <end position="280"/>
    </location>
</feature>